<proteinExistence type="predicted"/>
<evidence type="ECO:0000313" key="3">
    <source>
        <dbReference type="EMBL" id="SBW01308.1"/>
    </source>
</evidence>
<feature type="compositionally biased region" description="Basic residues" evidence="1">
    <location>
        <begin position="1"/>
        <end position="13"/>
    </location>
</feature>
<sequence length="181" mass="20452">MVAARRRAERRGRVKPEPRRAQGRPYWTARLAYASPDLPVKVENAGFTIRRKVNAKGPWKVGDTVEVTVTVTVPATRRHVALFDPFPAGFEPLHTSRVDLADRERWTNEGFRYGPWQWQDAMDDGMLLYAPVIHPGTYEYKYSLRAAAAGTFAQRPSSVEEMYTPEVFGRTDAGTVVVNAE</sequence>
<reference evidence="3" key="1">
    <citation type="submission" date="2016-04" db="EMBL/GenBank/DDBJ databases">
        <authorList>
            <person name="Evans L.H."/>
            <person name="Alamgir A."/>
            <person name="Owens N."/>
            <person name="Weber N.D."/>
            <person name="Virtaneva K."/>
            <person name="Barbian K."/>
            <person name="Babar A."/>
            <person name="Rosenke K."/>
        </authorList>
    </citation>
    <scope>NUCLEOTIDE SEQUENCE</scope>
    <source>
        <strain evidence="3">86</strain>
    </source>
</reference>
<gene>
    <name evidence="3" type="ORF">KL86DPRO_11938</name>
</gene>
<name>A0A212JPL8_9DELT</name>
<dbReference type="InterPro" id="IPR051802">
    <property type="entry name" value="YfhM-like"/>
</dbReference>
<dbReference type="PANTHER" id="PTHR40094">
    <property type="entry name" value="ALPHA-2-MACROGLOBULIN HOMOLOG"/>
    <property type="match status" value="1"/>
</dbReference>
<protein>
    <recommendedName>
        <fullName evidence="2">Bacterial alpha-2-macroglobulin MG10 domain-containing protein</fullName>
    </recommendedName>
</protein>
<evidence type="ECO:0000259" key="2">
    <source>
        <dbReference type="Pfam" id="PF17973"/>
    </source>
</evidence>
<feature type="domain" description="Bacterial alpha-2-macroglobulin MG10" evidence="2">
    <location>
        <begin position="50"/>
        <end position="166"/>
    </location>
</feature>
<dbReference type="AlphaFoldDB" id="A0A212JPL8"/>
<accession>A0A212JPL8</accession>
<organism evidence="3">
    <name type="scientific">uncultured delta proteobacterium</name>
    <dbReference type="NCBI Taxonomy" id="34034"/>
    <lineage>
        <taxon>Bacteria</taxon>
        <taxon>Deltaproteobacteria</taxon>
        <taxon>environmental samples</taxon>
    </lineage>
</organism>
<feature type="region of interest" description="Disordered" evidence="1">
    <location>
        <begin position="1"/>
        <end position="21"/>
    </location>
</feature>
<dbReference type="PANTHER" id="PTHR40094:SF1">
    <property type="entry name" value="UBIQUITIN DOMAIN-CONTAINING PROTEIN"/>
    <property type="match status" value="1"/>
</dbReference>
<dbReference type="Pfam" id="PF17973">
    <property type="entry name" value="bMG10"/>
    <property type="match status" value="1"/>
</dbReference>
<dbReference type="GO" id="GO:0004866">
    <property type="term" value="F:endopeptidase inhibitor activity"/>
    <property type="evidence" value="ECO:0007669"/>
    <property type="project" value="TreeGrafter"/>
</dbReference>
<dbReference type="EMBL" id="FLUQ01000001">
    <property type="protein sequence ID" value="SBW01308.1"/>
    <property type="molecule type" value="Genomic_DNA"/>
</dbReference>
<dbReference type="InterPro" id="IPR041246">
    <property type="entry name" value="Bact_MG10"/>
</dbReference>
<evidence type="ECO:0000256" key="1">
    <source>
        <dbReference type="SAM" id="MobiDB-lite"/>
    </source>
</evidence>